<evidence type="ECO:0000313" key="3">
    <source>
        <dbReference type="EMBL" id="URI09149.1"/>
    </source>
</evidence>
<dbReference type="Pfam" id="PF04471">
    <property type="entry name" value="Mrr_cat"/>
    <property type="match status" value="1"/>
</dbReference>
<dbReference type="SUPFAM" id="SSF52980">
    <property type="entry name" value="Restriction endonuclease-like"/>
    <property type="match status" value="1"/>
</dbReference>
<dbReference type="InterPro" id="IPR011335">
    <property type="entry name" value="Restrct_endonuc-II-like"/>
</dbReference>
<dbReference type="Proteomes" id="UP001056201">
    <property type="component" value="Chromosome 2"/>
</dbReference>
<keyword evidence="1" id="KW-0812">Transmembrane</keyword>
<evidence type="ECO:0000256" key="1">
    <source>
        <dbReference type="SAM" id="Phobius"/>
    </source>
</evidence>
<dbReference type="GO" id="GO:0004519">
    <property type="term" value="F:endonuclease activity"/>
    <property type="evidence" value="ECO:0007669"/>
    <property type="project" value="UniProtKB-KW"/>
</dbReference>
<proteinExistence type="predicted"/>
<protein>
    <submittedName>
        <fullName evidence="3">Restriction endonuclease</fullName>
    </submittedName>
</protein>
<feature type="domain" description="Restriction endonuclease type IV Mrr" evidence="2">
    <location>
        <begin position="82"/>
        <end position="186"/>
    </location>
</feature>
<gene>
    <name evidence="3" type="ORF">MW290_26655</name>
</gene>
<feature type="transmembrane region" description="Helical" evidence="1">
    <location>
        <begin position="20"/>
        <end position="37"/>
    </location>
</feature>
<dbReference type="EMBL" id="CP097636">
    <property type="protein sequence ID" value="URI09149.1"/>
    <property type="molecule type" value="Genomic_DNA"/>
</dbReference>
<keyword evidence="3" id="KW-0540">Nuclease</keyword>
<organism evidence="3 4">
    <name type="scientific">Aquincola tertiaricarbonis</name>
    <dbReference type="NCBI Taxonomy" id="391953"/>
    <lineage>
        <taxon>Bacteria</taxon>
        <taxon>Pseudomonadati</taxon>
        <taxon>Pseudomonadota</taxon>
        <taxon>Betaproteobacteria</taxon>
        <taxon>Burkholderiales</taxon>
        <taxon>Sphaerotilaceae</taxon>
        <taxon>Aquincola</taxon>
    </lineage>
</organism>
<keyword evidence="1" id="KW-1133">Transmembrane helix</keyword>
<dbReference type="InterPro" id="IPR007560">
    <property type="entry name" value="Restrct_endonuc_IV_Mrr"/>
</dbReference>
<sequence length="201" mass="21676">MKLRMAENSLFAILLRSRWWVSLLVALGFVVVSFALLPESVRVVGALGGAPFVIISIMALRRQWGLPSPAKAEALLKAAGSIGWIELADALTAAWQREGYTVQRLTGQRADFVLQRQGRTVVASARRLKAARVGVEPLRELLQAVDEHEATSGLYLALGEPTEAAVSFANQNAISLLRGMPLAQLLRDMPVSAPAAAPRKA</sequence>
<reference evidence="3" key="1">
    <citation type="submission" date="2022-05" db="EMBL/GenBank/DDBJ databases">
        <title>An RpoN-dependent PEP-CTERM gene is involved in floc formation of an Aquincola tertiaricarbonis strain.</title>
        <authorList>
            <person name="Qiu D."/>
            <person name="Xia M."/>
        </authorList>
    </citation>
    <scope>NUCLEOTIDE SEQUENCE</scope>
    <source>
        <strain evidence="3">RN12</strain>
    </source>
</reference>
<dbReference type="RefSeq" id="WP_250197376.1">
    <property type="nucleotide sequence ID" value="NZ_CP097636.1"/>
</dbReference>
<keyword evidence="4" id="KW-1185">Reference proteome</keyword>
<evidence type="ECO:0000313" key="4">
    <source>
        <dbReference type="Proteomes" id="UP001056201"/>
    </source>
</evidence>
<accession>A0ABY4SD37</accession>
<keyword evidence="3" id="KW-0378">Hydrolase</keyword>
<evidence type="ECO:0000259" key="2">
    <source>
        <dbReference type="Pfam" id="PF04471"/>
    </source>
</evidence>
<keyword evidence="1" id="KW-0472">Membrane</keyword>
<feature type="transmembrane region" description="Helical" evidence="1">
    <location>
        <begin position="43"/>
        <end position="60"/>
    </location>
</feature>
<name>A0ABY4SD37_AQUTE</name>
<keyword evidence="3" id="KW-0255">Endonuclease</keyword>